<proteinExistence type="predicted"/>
<keyword evidence="9" id="KW-0732">Signal</keyword>
<dbReference type="OrthoDB" id="1523170at2"/>
<organism evidence="11 12">
    <name type="scientific">Chitinophaga pinensis (strain ATCC 43595 / DSM 2588 / LMG 13176 / NBRC 15968 / NCIMB 11800 / UQM 2034)</name>
    <dbReference type="NCBI Taxonomy" id="485918"/>
    <lineage>
        <taxon>Bacteria</taxon>
        <taxon>Pseudomonadati</taxon>
        <taxon>Bacteroidota</taxon>
        <taxon>Chitinophagia</taxon>
        <taxon>Chitinophagales</taxon>
        <taxon>Chitinophagaceae</taxon>
        <taxon>Chitinophaga</taxon>
    </lineage>
</organism>
<evidence type="ECO:0000256" key="2">
    <source>
        <dbReference type="ARBA" id="ARBA00012438"/>
    </source>
</evidence>
<dbReference type="KEGG" id="cpi:Cpin_4364"/>
<dbReference type="InterPro" id="IPR003594">
    <property type="entry name" value="HATPase_dom"/>
</dbReference>
<dbReference type="Gene3D" id="3.30.450.20">
    <property type="entry name" value="PAS domain"/>
    <property type="match status" value="1"/>
</dbReference>
<keyword evidence="4" id="KW-0808">Transferase</keyword>
<dbReference type="EC" id="2.7.13.3" evidence="2"/>
<dbReference type="GO" id="GO:0005524">
    <property type="term" value="F:ATP binding"/>
    <property type="evidence" value="ECO:0007669"/>
    <property type="project" value="UniProtKB-KW"/>
</dbReference>
<evidence type="ECO:0000256" key="1">
    <source>
        <dbReference type="ARBA" id="ARBA00000085"/>
    </source>
</evidence>
<dbReference type="InterPro" id="IPR036890">
    <property type="entry name" value="HATPase_C_sf"/>
</dbReference>
<dbReference type="PROSITE" id="PS50109">
    <property type="entry name" value="HIS_KIN"/>
    <property type="match status" value="1"/>
</dbReference>
<keyword evidence="8" id="KW-0812">Transmembrane</keyword>
<gene>
    <name evidence="11" type="ordered locus">Cpin_4364</name>
</gene>
<evidence type="ECO:0000259" key="10">
    <source>
        <dbReference type="PROSITE" id="PS50109"/>
    </source>
</evidence>
<evidence type="ECO:0000313" key="11">
    <source>
        <dbReference type="EMBL" id="ACU61811.1"/>
    </source>
</evidence>
<reference evidence="12" key="1">
    <citation type="submission" date="2009-08" db="EMBL/GenBank/DDBJ databases">
        <title>The complete genome of Chitinophaga pinensis DSM 2588.</title>
        <authorList>
            <consortium name="US DOE Joint Genome Institute (JGI-PGF)"/>
            <person name="Lucas S."/>
            <person name="Copeland A."/>
            <person name="Lapidus A."/>
            <person name="Glavina del Rio T."/>
            <person name="Dalin E."/>
            <person name="Tice H."/>
            <person name="Bruce D."/>
            <person name="Goodwin L."/>
            <person name="Pitluck S."/>
            <person name="Kyrpides N."/>
            <person name="Mavromatis K."/>
            <person name="Ivanova N."/>
            <person name="Mikhailova N."/>
            <person name="Sims D."/>
            <person name="Meinche L."/>
            <person name="Brettin T."/>
            <person name="Detter J.C."/>
            <person name="Han C."/>
            <person name="Larimer F."/>
            <person name="Land M."/>
            <person name="Hauser L."/>
            <person name="Markowitz V."/>
            <person name="Cheng J.-F."/>
            <person name="Hugenholtz P."/>
            <person name="Woyke T."/>
            <person name="Wu D."/>
            <person name="Spring S."/>
            <person name="Klenk H.-P."/>
            <person name="Eisen J.A."/>
        </authorList>
    </citation>
    <scope>NUCLEOTIDE SEQUENCE [LARGE SCALE GENOMIC DNA]</scope>
    <source>
        <strain evidence="12">ATCC 43595 / DSM 2588 / LMG 13176 / NBRC 15968 / NCIMB 11800 / UQM 2034</strain>
    </source>
</reference>
<dbReference type="EMBL" id="CP001699">
    <property type="protein sequence ID" value="ACU61811.1"/>
    <property type="molecule type" value="Genomic_DNA"/>
</dbReference>
<keyword evidence="7" id="KW-0067">ATP-binding</keyword>
<dbReference type="PANTHER" id="PTHR41523:SF8">
    <property type="entry name" value="ETHYLENE RESPONSE SENSOR PROTEIN"/>
    <property type="match status" value="1"/>
</dbReference>
<dbReference type="PANTHER" id="PTHR41523">
    <property type="entry name" value="TWO-COMPONENT SYSTEM SENSOR PROTEIN"/>
    <property type="match status" value="1"/>
</dbReference>
<dbReference type="RefSeq" id="WP_012791979.1">
    <property type="nucleotide sequence ID" value="NC_013132.1"/>
</dbReference>
<keyword evidence="5" id="KW-0547">Nucleotide-binding</keyword>
<dbReference type="GO" id="GO:0004673">
    <property type="term" value="F:protein histidine kinase activity"/>
    <property type="evidence" value="ECO:0007669"/>
    <property type="project" value="UniProtKB-EC"/>
</dbReference>
<dbReference type="SUPFAM" id="SSF55874">
    <property type="entry name" value="ATPase domain of HSP90 chaperone/DNA topoisomerase II/histidine kinase"/>
    <property type="match status" value="1"/>
</dbReference>
<dbReference type="InterPro" id="IPR011495">
    <property type="entry name" value="Sig_transdc_His_kin_sub2_dim/P"/>
</dbReference>
<feature type="chain" id="PRO_5036940542" description="histidine kinase" evidence="9">
    <location>
        <begin position="21"/>
        <end position="807"/>
    </location>
</feature>
<dbReference type="AlphaFoldDB" id="A0A979G6U9"/>
<dbReference type="Pfam" id="PF13581">
    <property type="entry name" value="HATPase_c_2"/>
    <property type="match status" value="1"/>
</dbReference>
<keyword evidence="8" id="KW-0472">Membrane</keyword>
<feature type="signal peptide" evidence="9">
    <location>
        <begin position="1"/>
        <end position="20"/>
    </location>
</feature>
<dbReference type="InterPro" id="IPR005467">
    <property type="entry name" value="His_kinase_dom"/>
</dbReference>
<dbReference type="InterPro" id="IPR011990">
    <property type="entry name" value="TPR-like_helical_dom_sf"/>
</dbReference>
<evidence type="ECO:0000256" key="9">
    <source>
        <dbReference type="SAM" id="SignalP"/>
    </source>
</evidence>
<evidence type="ECO:0000256" key="8">
    <source>
        <dbReference type="SAM" id="Phobius"/>
    </source>
</evidence>
<evidence type="ECO:0000313" key="12">
    <source>
        <dbReference type="Proteomes" id="UP000002215"/>
    </source>
</evidence>
<evidence type="ECO:0000256" key="6">
    <source>
        <dbReference type="ARBA" id="ARBA00022777"/>
    </source>
</evidence>
<evidence type="ECO:0000256" key="4">
    <source>
        <dbReference type="ARBA" id="ARBA00022679"/>
    </source>
</evidence>
<sequence length="807" mass="92074">MVRILFTYLLLSCLLSKVYAQSTVFTATINHYNESQKRLLATNIGRFFYVVNQGQWDMDSCVRYVCKIYHLNIQLPYDETINNGNLQQEVAWLNQHAPNLLLQSIPGAAGEKRVAMLLELALYYLHKPGNDPSDLENTATYITQAKAYAKSLKLIRWLIECDAVAGDLYLQQGDAKKSSETFALVASFLKNNGDKKRNAIAVHQLALHLPYNDANRLSNLEKAFATYQELQLKEHAIAALGDIVTYYFSSDWSLAEAKLGELLVMQKQSGYRHFMDTYYVRAYLKNNRADYIGTTLDIDSALTIMTNTGDSSIYSMVCTRMGSIYMGLGEYQQANEWYFKGIERRAIEPQILWYTNLEEIGKSMPRLNKANEYLSFIRKMLADYPPEGEIDSITMSVRLGEAYLQLHQHDSAEKYFQPFLAYVERIPPQHLQMPDVFGFQQYARLCFQKGNYPLARVYLQKVVEHARGRPTIMSRLEVSRLQFAIDSAEGKFHDAFFALRDYVYFNDSAVNINQRFKSQEANIRYASEKKDQDIQILKQQGLIQEGNLKQARQMRNIVSGGIILLLIIGALGYNQYRMKQKNLLLIGQKNDQLTQLVNEKEWLLKEVHHRVKNNLQTIVSLLEMQADYLGDDALAAVQVSQNRIFATSLLHQKLYQFENVSSVNMKNYLPELIQHLREAFPVGKSIDIQMTIDDVELDVSQAMPVGLIFNEAFTNTMKYAFRDNNRRGKITVSCEKDADNFVNLLIADNGIGFNATGEAHTDGLGLSLIKGLAIDIDGEAKIESGTQGTTLYIRFKVRSPLSTNRLQ</sequence>
<evidence type="ECO:0000256" key="7">
    <source>
        <dbReference type="ARBA" id="ARBA00022840"/>
    </source>
</evidence>
<dbReference type="Gene3D" id="3.30.565.10">
    <property type="entry name" value="Histidine kinase-like ATPase, C-terminal domain"/>
    <property type="match status" value="1"/>
</dbReference>
<reference evidence="11 12" key="2">
    <citation type="journal article" date="2010" name="Stand. Genomic Sci.">
        <title>Complete genome sequence of Chitinophaga pinensis type strain (UQM 2034).</title>
        <authorList>
            <person name="Glavina Del Rio T."/>
            <person name="Abt B."/>
            <person name="Spring S."/>
            <person name="Lapidus A."/>
            <person name="Nolan M."/>
            <person name="Tice H."/>
            <person name="Copeland A."/>
            <person name="Cheng J.F."/>
            <person name="Chen F."/>
            <person name="Bruce D."/>
            <person name="Goodwin L."/>
            <person name="Pitluck S."/>
            <person name="Ivanova N."/>
            <person name="Mavromatis K."/>
            <person name="Mikhailova N."/>
            <person name="Pati A."/>
            <person name="Chen A."/>
            <person name="Palaniappan K."/>
            <person name="Land M."/>
            <person name="Hauser L."/>
            <person name="Chang Y.J."/>
            <person name="Jeffries C.D."/>
            <person name="Chain P."/>
            <person name="Saunders E."/>
            <person name="Detter J.C."/>
            <person name="Brettin T."/>
            <person name="Rohde M."/>
            <person name="Goker M."/>
            <person name="Bristow J."/>
            <person name="Eisen J.A."/>
            <person name="Markowitz V."/>
            <person name="Hugenholtz P."/>
            <person name="Kyrpides N.C."/>
            <person name="Klenk H.P."/>
            <person name="Lucas S."/>
        </authorList>
    </citation>
    <scope>NUCLEOTIDE SEQUENCE [LARGE SCALE GENOMIC DNA]</scope>
    <source>
        <strain evidence="12">ATCC 43595 / DSM 2588 / LMG 13176 / NBRC 15968 / NCIMB 11800 / UQM 2034</strain>
    </source>
</reference>
<comment type="catalytic activity">
    <reaction evidence="1">
        <text>ATP + protein L-histidine = ADP + protein N-phospho-L-histidine.</text>
        <dbReference type="EC" id="2.7.13.3"/>
    </reaction>
</comment>
<dbReference type="Pfam" id="PF07568">
    <property type="entry name" value="HisKA_2"/>
    <property type="match status" value="1"/>
</dbReference>
<dbReference type="Proteomes" id="UP000002215">
    <property type="component" value="Chromosome"/>
</dbReference>
<feature type="transmembrane region" description="Helical" evidence="8">
    <location>
        <begin position="557"/>
        <end position="576"/>
    </location>
</feature>
<accession>A0A979G6U9</accession>
<protein>
    <recommendedName>
        <fullName evidence="2">histidine kinase</fullName>
        <ecNumber evidence="2">2.7.13.3</ecNumber>
    </recommendedName>
</protein>
<keyword evidence="6 11" id="KW-0418">Kinase</keyword>
<dbReference type="SUPFAM" id="SSF48452">
    <property type="entry name" value="TPR-like"/>
    <property type="match status" value="2"/>
</dbReference>
<evidence type="ECO:0000256" key="5">
    <source>
        <dbReference type="ARBA" id="ARBA00022741"/>
    </source>
</evidence>
<keyword evidence="8" id="KW-1133">Transmembrane helix</keyword>
<evidence type="ECO:0000256" key="3">
    <source>
        <dbReference type="ARBA" id="ARBA00022553"/>
    </source>
</evidence>
<dbReference type="SMART" id="SM00387">
    <property type="entry name" value="HATPase_c"/>
    <property type="match status" value="1"/>
</dbReference>
<name>A0A979G6U9_CHIPD</name>
<keyword evidence="3" id="KW-0597">Phosphoprotein</keyword>
<feature type="domain" description="Histidine kinase" evidence="10">
    <location>
        <begin position="606"/>
        <end position="799"/>
    </location>
</feature>
<dbReference type="Gene3D" id="1.25.40.10">
    <property type="entry name" value="Tetratricopeptide repeat domain"/>
    <property type="match status" value="2"/>
</dbReference>